<evidence type="ECO:0000259" key="1">
    <source>
        <dbReference type="Pfam" id="PF09359"/>
    </source>
</evidence>
<evidence type="ECO:0000313" key="2">
    <source>
        <dbReference type="EMBL" id="GAE28416.1"/>
    </source>
</evidence>
<accession>W4Q8Q4</accession>
<evidence type="ECO:0000313" key="3">
    <source>
        <dbReference type="Proteomes" id="UP000018890"/>
    </source>
</evidence>
<comment type="caution">
    <text evidence="2">The sequence shown here is derived from an EMBL/GenBank/DDBJ whole genome shotgun (WGS) entry which is preliminary data.</text>
</comment>
<dbReference type="AlphaFoldDB" id="W4Q8Q4"/>
<reference evidence="2" key="1">
    <citation type="journal article" date="2014" name="Genome Announc.">
        <title>Draft Genome Sequences of Three Alkaliphilic Bacillus Strains, Bacillus wakoensis JCM 9140T, Bacillus akibai JCM 9157T, and Bacillus hemicellulosilyticus JCM 9152T.</title>
        <authorList>
            <person name="Yuki M."/>
            <person name="Oshima K."/>
            <person name="Suda W."/>
            <person name="Oshida Y."/>
            <person name="Kitamura K."/>
            <person name="Iida T."/>
            <person name="Hattori M."/>
            <person name="Ohkuma M."/>
        </authorList>
    </citation>
    <scope>NUCLEOTIDE SEQUENCE [LARGE SCALE GENOMIC DNA]</scope>
    <source>
        <strain evidence="2">JCM 9140</strain>
    </source>
</reference>
<dbReference type="InterPro" id="IPR042267">
    <property type="entry name" value="VTC_sf"/>
</dbReference>
<dbReference type="Gene3D" id="3.20.100.30">
    <property type="entry name" value="VTC, catalytic tunnel domain"/>
    <property type="match status" value="1"/>
</dbReference>
<dbReference type="InterPro" id="IPR018966">
    <property type="entry name" value="VTC_domain"/>
</dbReference>
<protein>
    <recommendedName>
        <fullName evidence="1">VTC domain-containing protein</fullName>
    </recommendedName>
</protein>
<dbReference type="EMBL" id="BAUT01000104">
    <property type="protein sequence ID" value="GAE28416.1"/>
    <property type="molecule type" value="Genomic_DNA"/>
</dbReference>
<organism evidence="2 3">
    <name type="scientific">Halalkalibacter wakoensis JCM 9140</name>
    <dbReference type="NCBI Taxonomy" id="1236970"/>
    <lineage>
        <taxon>Bacteria</taxon>
        <taxon>Bacillati</taxon>
        <taxon>Bacillota</taxon>
        <taxon>Bacilli</taxon>
        <taxon>Bacillales</taxon>
        <taxon>Bacillaceae</taxon>
        <taxon>Halalkalibacter</taxon>
    </lineage>
</organism>
<dbReference type="CDD" id="cd07750">
    <property type="entry name" value="PolyPPase_VTC_like"/>
    <property type="match status" value="1"/>
</dbReference>
<dbReference type="RefSeq" id="WP_052002444.1">
    <property type="nucleotide sequence ID" value="NZ_BAUT01000104.1"/>
</dbReference>
<proteinExistence type="predicted"/>
<sequence>MALEIFSRYEVKYLIPFDVYEQLVPYLMERMRYDKFGQQGRYNIVSLYFDSPDKKIYYETRNKLRFRQKLRLRVYEDATLDGPAFLEVKQKYNNVVNKRRTKINLRDAYHYIDNGTTDYMNGYDLSNPQILKEVQAFKGLYDLVPRIIVSYDRQAFHGLYEDDLRVTFDFNLMCRDDNLRVEDGPVGKHFVDPNLVIMEVKVTHSVPLWLTRLLSEFECPKKSVSKFCTSIDLMENVRTEAVTKNDKVTIFA</sequence>
<dbReference type="Proteomes" id="UP000018890">
    <property type="component" value="Unassembled WGS sequence"/>
</dbReference>
<dbReference type="Pfam" id="PF09359">
    <property type="entry name" value="VTC"/>
    <property type="match status" value="1"/>
</dbReference>
<keyword evidence="3" id="KW-1185">Reference proteome</keyword>
<feature type="domain" description="VTC" evidence="1">
    <location>
        <begin position="8"/>
        <end position="234"/>
    </location>
</feature>
<gene>
    <name evidence="2" type="ORF">JCM9140_4640</name>
</gene>
<dbReference type="STRING" id="1236970.JCM9140_4640"/>
<dbReference type="GO" id="GO:0006799">
    <property type="term" value="P:polyphosphate biosynthetic process"/>
    <property type="evidence" value="ECO:0007669"/>
    <property type="project" value="UniProtKB-ARBA"/>
</dbReference>
<dbReference type="OrthoDB" id="185578at2"/>
<name>W4Q8Q4_9BACI</name>